<dbReference type="GO" id="GO:0003677">
    <property type="term" value="F:DNA binding"/>
    <property type="evidence" value="ECO:0007669"/>
    <property type="project" value="UniProtKB-KW"/>
</dbReference>
<evidence type="ECO:0000256" key="8">
    <source>
        <dbReference type="ARBA" id="ARBA00023125"/>
    </source>
</evidence>
<evidence type="ECO:0000256" key="2">
    <source>
        <dbReference type="ARBA" id="ARBA00006409"/>
    </source>
</evidence>
<keyword evidence="8" id="KW-0238">DNA-binding</keyword>
<dbReference type="InterPro" id="IPR052219">
    <property type="entry name" value="Photolyase_Class-2"/>
</dbReference>
<dbReference type="EMBL" id="JAPFFJ010000005">
    <property type="protein sequence ID" value="KAJ6426720.1"/>
    <property type="molecule type" value="Genomic_DNA"/>
</dbReference>
<comment type="caution">
    <text evidence="14">The sequence shown here is derived from an EMBL/GenBank/DDBJ whole genome shotgun (WGS) entry which is preliminary data.</text>
</comment>
<evidence type="ECO:0000256" key="3">
    <source>
        <dbReference type="ARBA" id="ARBA00013149"/>
    </source>
</evidence>
<dbReference type="Proteomes" id="UP001162972">
    <property type="component" value="Chromosome 1"/>
</dbReference>
<dbReference type="InterPro" id="IPR036134">
    <property type="entry name" value="Crypto/Photolyase_FAD-like_sf"/>
</dbReference>
<evidence type="ECO:0000256" key="6">
    <source>
        <dbReference type="ARBA" id="ARBA00022763"/>
    </source>
</evidence>
<dbReference type="PROSITE" id="PS51645">
    <property type="entry name" value="PHR_CRY_ALPHA_BETA"/>
    <property type="match status" value="1"/>
</dbReference>
<dbReference type="PROSITE" id="PS01083">
    <property type="entry name" value="DNA_PHOTOLYASES_2_1"/>
    <property type="match status" value="1"/>
</dbReference>
<comment type="catalytic activity">
    <reaction evidence="12">
        <text>cyclobutadipyrimidine (in DNA) = 2 pyrimidine residues (in DNA).</text>
        <dbReference type="EC" id="4.1.99.3"/>
    </reaction>
</comment>
<evidence type="ECO:0000256" key="10">
    <source>
        <dbReference type="ARBA" id="ARBA00023239"/>
    </source>
</evidence>
<keyword evidence="5" id="KW-0285">Flavoprotein</keyword>
<organism evidence="14 15">
    <name type="scientific">Salix udensis</name>
    <dbReference type="NCBI Taxonomy" id="889485"/>
    <lineage>
        <taxon>Eukaryota</taxon>
        <taxon>Viridiplantae</taxon>
        <taxon>Streptophyta</taxon>
        <taxon>Embryophyta</taxon>
        <taxon>Tracheophyta</taxon>
        <taxon>Spermatophyta</taxon>
        <taxon>Magnoliopsida</taxon>
        <taxon>eudicotyledons</taxon>
        <taxon>Gunneridae</taxon>
        <taxon>Pentapetalae</taxon>
        <taxon>rosids</taxon>
        <taxon>fabids</taxon>
        <taxon>Malpighiales</taxon>
        <taxon>Salicaceae</taxon>
        <taxon>Saliceae</taxon>
        <taxon>Salix</taxon>
    </lineage>
</organism>
<dbReference type="FunFam" id="1.10.579.10:FF:000002">
    <property type="entry name" value="Deoxyribodipyrimidine photolyase"/>
    <property type="match status" value="1"/>
</dbReference>
<comment type="cofactor">
    <cofactor evidence="1">
        <name>FAD</name>
        <dbReference type="ChEBI" id="CHEBI:57692"/>
    </cofactor>
</comment>
<dbReference type="SUPFAM" id="SSF48173">
    <property type="entry name" value="Cryptochrome/photolyase FAD-binding domain"/>
    <property type="match status" value="1"/>
</dbReference>
<evidence type="ECO:0000256" key="1">
    <source>
        <dbReference type="ARBA" id="ARBA00001974"/>
    </source>
</evidence>
<dbReference type="InterPro" id="IPR006050">
    <property type="entry name" value="DNA_photolyase_N"/>
</dbReference>
<dbReference type="Pfam" id="PF00875">
    <property type="entry name" value="DNA_photolyase"/>
    <property type="match status" value="1"/>
</dbReference>
<dbReference type="EC" id="4.1.99.3" evidence="3"/>
<comment type="similarity">
    <text evidence="2">Belongs to the DNA photolyase class-2 family.</text>
</comment>
<keyword evidence="10" id="KW-0456">Lyase</keyword>
<feature type="domain" description="Photolyase/cryptochrome alpha/beta" evidence="13">
    <location>
        <begin position="33"/>
        <end position="166"/>
    </location>
</feature>
<accession>A0AAD6KPR1</accession>
<evidence type="ECO:0000256" key="5">
    <source>
        <dbReference type="ARBA" id="ARBA00022630"/>
    </source>
</evidence>
<keyword evidence="15" id="KW-1185">Reference proteome</keyword>
<dbReference type="GO" id="GO:0000719">
    <property type="term" value="P:photoreactive repair"/>
    <property type="evidence" value="ECO:0007669"/>
    <property type="project" value="TreeGrafter"/>
</dbReference>
<dbReference type="Gene3D" id="3.40.50.620">
    <property type="entry name" value="HUPs"/>
    <property type="match status" value="1"/>
</dbReference>
<dbReference type="AlphaFoldDB" id="A0AAD6KPR1"/>
<dbReference type="PROSITE" id="PS01084">
    <property type="entry name" value="DNA_PHOTOLYASES_2_2"/>
    <property type="match status" value="1"/>
</dbReference>
<evidence type="ECO:0000313" key="14">
    <source>
        <dbReference type="EMBL" id="KAJ6426720.1"/>
    </source>
</evidence>
<dbReference type="Gene3D" id="1.25.40.80">
    <property type="match status" value="2"/>
</dbReference>
<proteinExistence type="inferred from homology"/>
<keyword evidence="9" id="KW-0234">DNA repair</keyword>
<dbReference type="InterPro" id="IPR014729">
    <property type="entry name" value="Rossmann-like_a/b/a_fold"/>
</dbReference>
<evidence type="ECO:0000256" key="7">
    <source>
        <dbReference type="ARBA" id="ARBA00022827"/>
    </source>
</evidence>
<evidence type="ECO:0000256" key="12">
    <source>
        <dbReference type="ARBA" id="ARBA00033999"/>
    </source>
</evidence>
<dbReference type="PANTHER" id="PTHR10211">
    <property type="entry name" value="DEOXYRIBODIPYRIMIDINE PHOTOLYASE"/>
    <property type="match status" value="1"/>
</dbReference>
<evidence type="ECO:0000256" key="9">
    <source>
        <dbReference type="ARBA" id="ARBA00023204"/>
    </source>
</evidence>
<sequence>MASLSSPATQNTTVQPGRIRVIKEGSKRKVGDGPVVYWMFRDQRLRDNWALIHAVDQANRSNVPVAVAFNLFDQFLGAKARQLGFMLRGLCQLQSRIEETLQIPFFLFQGEAEETIPAFLRDCGASLLVTDFSPLRQFRTCQNEICKRVSDSVTIHEVDAHNIVPIRVASEKLEYSARTLRGKINKLLPEYLIDFPMLQQPNNKWVEATNQSVDWNNLIDNVFEVSAQRCALEARKVRNLSPQSADAFLEELIVRRELADNFCFYQPNYDSIHGAWEWARKTLADHASDKREHIYSKEQLEKAQTADPLWNASQLEMVCHGKMHGFMRMYWAKKILEWTRGPEEALAIAIYLNDKYEIDGRDPSGYVGCMWSICGIHDQGWKERPIFGKIRYMNYAGCKRKFDVDGYITYVKRIVGDIKKRKAENELHKTTKELPRLVFA</sequence>
<dbReference type="GO" id="GO:0003904">
    <property type="term" value="F:deoxyribodipyrimidine photo-lyase activity"/>
    <property type="evidence" value="ECO:0007669"/>
    <property type="project" value="UniProtKB-EC"/>
</dbReference>
<dbReference type="PANTHER" id="PTHR10211:SF0">
    <property type="entry name" value="DEOXYRIBODIPYRIMIDINE PHOTO-LYASE"/>
    <property type="match status" value="1"/>
</dbReference>
<evidence type="ECO:0000256" key="4">
    <source>
        <dbReference type="ARBA" id="ARBA00014046"/>
    </source>
</evidence>
<dbReference type="Gene3D" id="1.10.579.10">
    <property type="entry name" value="DNA Cyclobutane Dipyrimidine Photolyase, subunit A, domain 3"/>
    <property type="match status" value="1"/>
</dbReference>
<dbReference type="InterPro" id="IPR036155">
    <property type="entry name" value="Crypto/Photolyase_N_sf"/>
</dbReference>
<gene>
    <name evidence="14" type="ORF">OIU84_022334</name>
</gene>
<protein>
    <recommendedName>
        <fullName evidence="4">Deoxyribodipyrimidine photo-lyase</fullName>
        <ecNumber evidence="3">4.1.99.3</ecNumber>
    </recommendedName>
    <alternativeName>
        <fullName evidence="11">DNA photolyase</fullName>
    </alternativeName>
</protein>
<name>A0AAD6KPR1_9ROSI</name>
<dbReference type="FunFam" id="3.40.50.620:FF:000110">
    <property type="entry name" value="Deoxyribodipyrimidine photolyase"/>
    <property type="match status" value="1"/>
</dbReference>
<evidence type="ECO:0000256" key="11">
    <source>
        <dbReference type="ARBA" id="ARBA00031671"/>
    </source>
</evidence>
<evidence type="ECO:0000313" key="15">
    <source>
        <dbReference type="Proteomes" id="UP001162972"/>
    </source>
</evidence>
<evidence type="ECO:0000259" key="13">
    <source>
        <dbReference type="PROSITE" id="PS51645"/>
    </source>
</evidence>
<keyword evidence="6" id="KW-0227">DNA damage</keyword>
<keyword evidence="7" id="KW-0274">FAD</keyword>
<dbReference type="SUPFAM" id="SSF52425">
    <property type="entry name" value="Cryptochrome/photolyase, N-terminal domain"/>
    <property type="match status" value="1"/>
</dbReference>
<reference evidence="14 15" key="1">
    <citation type="journal article" date="2023" name="Int. J. Mol. Sci.">
        <title>De Novo Assembly and Annotation of 11 Diverse Shrub Willow (Salix) Genomes Reveals Novel Gene Organization in Sex-Linked Regions.</title>
        <authorList>
            <person name="Hyden B."/>
            <person name="Feng K."/>
            <person name="Yates T.B."/>
            <person name="Jawdy S."/>
            <person name="Cereghino C."/>
            <person name="Smart L.B."/>
            <person name="Muchero W."/>
        </authorList>
    </citation>
    <scope>NUCLEOTIDE SEQUENCE [LARGE SCALE GENOMIC DNA]</scope>
    <source>
        <tissue evidence="14">Shoot tip</tissue>
    </source>
</reference>
<dbReference type="InterPro" id="IPR032673">
    <property type="entry name" value="DNA_photolyase_2_CS"/>
</dbReference>